<dbReference type="Proteomes" id="UP001597119">
    <property type="component" value="Unassembled WGS sequence"/>
</dbReference>
<dbReference type="AlphaFoldDB" id="A0ABD6C922"/>
<comment type="caution">
    <text evidence="2">The sequence shown here is derived from an EMBL/GenBank/DDBJ whole genome shotgun (WGS) entry which is preliminary data.</text>
</comment>
<reference evidence="2 3" key="1">
    <citation type="journal article" date="2019" name="Int. J. Syst. Evol. Microbiol.">
        <title>The Global Catalogue of Microorganisms (GCM) 10K type strain sequencing project: providing services to taxonomists for standard genome sequencing and annotation.</title>
        <authorList>
            <consortium name="The Broad Institute Genomics Platform"/>
            <consortium name="The Broad Institute Genome Sequencing Center for Infectious Disease"/>
            <person name="Wu L."/>
            <person name="Ma J."/>
        </authorList>
    </citation>
    <scope>NUCLEOTIDE SEQUENCE [LARGE SCALE GENOMIC DNA]</scope>
    <source>
        <strain evidence="2 3">CGMCC 1.12125</strain>
    </source>
</reference>
<dbReference type="InterPro" id="IPR055771">
    <property type="entry name" value="DUF7347"/>
</dbReference>
<evidence type="ECO:0000313" key="2">
    <source>
        <dbReference type="EMBL" id="MFD1586338.1"/>
    </source>
</evidence>
<dbReference type="RefSeq" id="WP_247379989.1">
    <property type="nucleotide sequence ID" value="NZ_JALLGV010000007.1"/>
</dbReference>
<keyword evidence="3" id="KW-1185">Reference proteome</keyword>
<dbReference type="Gene3D" id="1.10.10.10">
    <property type="entry name" value="Winged helix-like DNA-binding domain superfamily/Winged helix DNA-binding domain"/>
    <property type="match status" value="1"/>
</dbReference>
<protein>
    <submittedName>
        <fullName evidence="2">Transcriptional regulator</fullName>
    </submittedName>
</protein>
<gene>
    <name evidence="2" type="ORF">ACFR9U_05050</name>
</gene>
<accession>A0ABD6C922</accession>
<dbReference type="InterPro" id="IPR036388">
    <property type="entry name" value="WH-like_DNA-bd_sf"/>
</dbReference>
<sequence>MAIPDWTWESAPADALAGQSLQSAPLEPVSETFAALSDATRLEILLALARADTPVAYSTLRNATDVDDKGQFNYHVRQLRGEFLEQGEDGYALTEAGRGIVRTVLTDPELLGDRPD</sequence>
<evidence type="ECO:0000259" key="1">
    <source>
        <dbReference type="Pfam" id="PF24038"/>
    </source>
</evidence>
<name>A0ABD6C922_9EURY</name>
<dbReference type="SUPFAM" id="SSF46785">
    <property type="entry name" value="Winged helix' DNA-binding domain"/>
    <property type="match status" value="1"/>
</dbReference>
<dbReference type="EMBL" id="JBHUDJ010000002">
    <property type="protein sequence ID" value="MFD1586338.1"/>
    <property type="molecule type" value="Genomic_DNA"/>
</dbReference>
<organism evidence="2 3">
    <name type="scientific">Halorientalis brevis</name>
    <dbReference type="NCBI Taxonomy" id="1126241"/>
    <lineage>
        <taxon>Archaea</taxon>
        <taxon>Methanobacteriati</taxon>
        <taxon>Methanobacteriota</taxon>
        <taxon>Stenosarchaea group</taxon>
        <taxon>Halobacteria</taxon>
        <taxon>Halobacteriales</taxon>
        <taxon>Haloarculaceae</taxon>
        <taxon>Halorientalis</taxon>
    </lineage>
</organism>
<dbReference type="Pfam" id="PF24038">
    <property type="entry name" value="DUF7347"/>
    <property type="match status" value="1"/>
</dbReference>
<proteinExistence type="predicted"/>
<feature type="domain" description="DUF7347" evidence="1">
    <location>
        <begin position="30"/>
        <end position="104"/>
    </location>
</feature>
<evidence type="ECO:0000313" key="3">
    <source>
        <dbReference type="Proteomes" id="UP001597119"/>
    </source>
</evidence>
<dbReference type="InterPro" id="IPR036390">
    <property type="entry name" value="WH_DNA-bd_sf"/>
</dbReference>